<proteinExistence type="predicted"/>
<organism evidence="1 2">
    <name type="scientific">Paramecium sonneborni</name>
    <dbReference type="NCBI Taxonomy" id="65129"/>
    <lineage>
        <taxon>Eukaryota</taxon>
        <taxon>Sar</taxon>
        <taxon>Alveolata</taxon>
        <taxon>Ciliophora</taxon>
        <taxon>Intramacronucleata</taxon>
        <taxon>Oligohymenophorea</taxon>
        <taxon>Peniculida</taxon>
        <taxon>Parameciidae</taxon>
        <taxon>Paramecium</taxon>
    </lineage>
</organism>
<name>A0A8S1QPJ3_9CILI</name>
<evidence type="ECO:0000313" key="2">
    <source>
        <dbReference type="Proteomes" id="UP000692954"/>
    </source>
</evidence>
<dbReference type="EMBL" id="CAJJDN010000114">
    <property type="protein sequence ID" value="CAD8117476.1"/>
    <property type="molecule type" value="Genomic_DNA"/>
</dbReference>
<dbReference type="Proteomes" id="UP000692954">
    <property type="component" value="Unassembled WGS sequence"/>
</dbReference>
<evidence type="ECO:0000313" key="1">
    <source>
        <dbReference type="EMBL" id="CAD8117476.1"/>
    </source>
</evidence>
<accession>A0A8S1QPJ3</accession>
<comment type="caution">
    <text evidence="1">The sequence shown here is derived from an EMBL/GenBank/DDBJ whole genome shotgun (WGS) entry which is preliminary data.</text>
</comment>
<protein>
    <submittedName>
        <fullName evidence="1">Uncharacterized protein</fullName>
    </submittedName>
</protein>
<keyword evidence="2" id="KW-1185">Reference proteome</keyword>
<reference evidence="1" key="1">
    <citation type="submission" date="2021-01" db="EMBL/GenBank/DDBJ databases">
        <authorList>
            <consortium name="Genoscope - CEA"/>
            <person name="William W."/>
        </authorList>
    </citation>
    <scope>NUCLEOTIDE SEQUENCE</scope>
</reference>
<sequence length="39" mass="4740">MSNFFVKLKMARQFDKFLGERYCGVPKLQHFLYQVNLNK</sequence>
<gene>
    <name evidence="1" type="ORF">PSON_ATCC_30995.1.T1140020</name>
</gene>
<dbReference type="AlphaFoldDB" id="A0A8S1QPJ3"/>